<keyword evidence="3" id="KW-1185">Reference proteome</keyword>
<feature type="compositionally biased region" description="Pro residues" evidence="1">
    <location>
        <begin position="81"/>
        <end position="102"/>
    </location>
</feature>
<name>A0A2T9JRY8_9CAUL</name>
<reference evidence="2 3" key="1">
    <citation type="submission" date="2018-04" db="EMBL/GenBank/DDBJ databases">
        <title>The genome sequence of Caulobacter sp. 744.</title>
        <authorList>
            <person name="Gao J."/>
            <person name="Sun J."/>
        </authorList>
    </citation>
    <scope>NUCLEOTIDE SEQUENCE [LARGE SCALE GENOMIC DNA]</scope>
    <source>
        <strain evidence="2 3">774</strain>
    </source>
</reference>
<evidence type="ECO:0000313" key="2">
    <source>
        <dbReference type="EMBL" id="PVM86472.1"/>
    </source>
</evidence>
<dbReference type="RefSeq" id="WP_109101843.1">
    <property type="nucleotide sequence ID" value="NZ_QDKQ01000056.1"/>
</dbReference>
<dbReference type="InterPro" id="IPR019632">
    <property type="entry name" value="DUF2497"/>
</dbReference>
<organism evidence="2 3">
    <name type="scientific">Caulobacter endophyticus</name>
    <dbReference type="NCBI Taxonomy" id="2172652"/>
    <lineage>
        <taxon>Bacteria</taxon>
        <taxon>Pseudomonadati</taxon>
        <taxon>Pseudomonadota</taxon>
        <taxon>Alphaproteobacteria</taxon>
        <taxon>Caulobacterales</taxon>
        <taxon>Caulobacteraceae</taxon>
        <taxon>Caulobacter</taxon>
    </lineage>
</organism>
<evidence type="ECO:0000313" key="3">
    <source>
        <dbReference type="Proteomes" id="UP000245073"/>
    </source>
</evidence>
<comment type="caution">
    <text evidence="2">The sequence shown here is derived from an EMBL/GenBank/DDBJ whole genome shotgun (WGS) entry which is preliminary data.</text>
</comment>
<protein>
    <submittedName>
        <fullName evidence="2">DUF2497 domain-containing protein</fullName>
    </submittedName>
</protein>
<dbReference type="Proteomes" id="UP000245073">
    <property type="component" value="Unassembled WGS sequence"/>
</dbReference>
<feature type="region of interest" description="Disordered" evidence="1">
    <location>
        <begin position="1"/>
        <end position="103"/>
    </location>
</feature>
<dbReference type="OrthoDB" id="7189469at2"/>
<dbReference type="EMBL" id="QDKQ01000056">
    <property type="protein sequence ID" value="PVM86472.1"/>
    <property type="molecule type" value="Genomic_DNA"/>
</dbReference>
<evidence type="ECO:0000256" key="1">
    <source>
        <dbReference type="SAM" id="MobiDB-lite"/>
    </source>
</evidence>
<sequence length="182" mass="19664">MSDQSSQEPTMEEILASIRRIISEDDAPAAEAAPPPAPEPVPEPEPVIEDDVLELTDPIEPPAPVETLGDLDLYAPEPEPEPAYEPAPPPPAPEPAYTPPPVFNRDEVAETLVGDHAAGLAASAFGSLSSALLMPANGRTLEDVVRELLRPLLKEWLDQNLPRIVENKVEEEVHRISRGRGV</sequence>
<proteinExistence type="predicted"/>
<accession>A0A2T9JRY8</accession>
<feature type="compositionally biased region" description="Pro residues" evidence="1">
    <location>
        <begin position="33"/>
        <end position="45"/>
    </location>
</feature>
<gene>
    <name evidence="2" type="ORF">DDF67_15935</name>
</gene>
<dbReference type="Pfam" id="PF10691">
    <property type="entry name" value="DUF2497"/>
    <property type="match status" value="1"/>
</dbReference>
<dbReference type="AlphaFoldDB" id="A0A2T9JRY8"/>